<organism evidence="1 2">
    <name type="scientific">Arctium lappa</name>
    <name type="common">Greater burdock</name>
    <name type="synonym">Lappa major</name>
    <dbReference type="NCBI Taxonomy" id="4217"/>
    <lineage>
        <taxon>Eukaryota</taxon>
        <taxon>Viridiplantae</taxon>
        <taxon>Streptophyta</taxon>
        <taxon>Embryophyta</taxon>
        <taxon>Tracheophyta</taxon>
        <taxon>Spermatophyta</taxon>
        <taxon>Magnoliopsida</taxon>
        <taxon>eudicotyledons</taxon>
        <taxon>Gunneridae</taxon>
        <taxon>Pentapetalae</taxon>
        <taxon>asterids</taxon>
        <taxon>campanulids</taxon>
        <taxon>Asterales</taxon>
        <taxon>Asteraceae</taxon>
        <taxon>Carduoideae</taxon>
        <taxon>Cardueae</taxon>
        <taxon>Arctiinae</taxon>
        <taxon>Arctium</taxon>
    </lineage>
</organism>
<comment type="caution">
    <text evidence="1">The sequence shown here is derived from an EMBL/GenBank/DDBJ whole genome shotgun (WGS) entry which is preliminary data.</text>
</comment>
<reference evidence="2" key="1">
    <citation type="journal article" date="2022" name="Mol. Ecol. Resour.">
        <title>The genomes of chicory, endive, great burdock and yacon provide insights into Asteraceae palaeo-polyploidization history and plant inulin production.</title>
        <authorList>
            <person name="Fan W."/>
            <person name="Wang S."/>
            <person name="Wang H."/>
            <person name="Wang A."/>
            <person name="Jiang F."/>
            <person name="Liu H."/>
            <person name="Zhao H."/>
            <person name="Xu D."/>
            <person name="Zhang Y."/>
        </authorList>
    </citation>
    <scope>NUCLEOTIDE SEQUENCE [LARGE SCALE GENOMIC DNA]</scope>
    <source>
        <strain evidence="2">cv. Niubang</strain>
    </source>
</reference>
<gene>
    <name evidence="1" type="ORF">L6452_34240</name>
</gene>
<reference evidence="1 2" key="2">
    <citation type="journal article" date="2022" name="Mol. Ecol. Resour.">
        <title>The genomes of chicory, endive, great burdock and yacon provide insights into Asteraceae paleo-polyploidization history and plant inulin production.</title>
        <authorList>
            <person name="Fan W."/>
            <person name="Wang S."/>
            <person name="Wang H."/>
            <person name="Wang A."/>
            <person name="Jiang F."/>
            <person name="Liu H."/>
            <person name="Zhao H."/>
            <person name="Xu D."/>
            <person name="Zhang Y."/>
        </authorList>
    </citation>
    <scope>NUCLEOTIDE SEQUENCE [LARGE SCALE GENOMIC DNA]</scope>
    <source>
        <strain evidence="2">cv. Niubang</strain>
    </source>
</reference>
<evidence type="ECO:0000313" key="1">
    <source>
        <dbReference type="EMBL" id="KAI3685009.1"/>
    </source>
</evidence>
<sequence>MLISPTPPTTQESKEDTQHNKICKEHEHLLQTLPKGNGWMVQHLYNYNGFWLNSYIIKNILLLNTFFKPQPSDIFLASFMKSGTTWLKALMFSTLNRHRYNSSDHHLLHHNPQSTFPYLDSECYPFTDFTNAPSPRLFATHYPRLLLPSCITSCKFVYVCRDPKDVLISKWHFACKIRSKDLKPVAFEEAFELFCDGVSDYGPYWDHVLSYWKASLESPDMILFLKYEEMKKQPVVEVRKLAAFMGKPFTVEEEEKGEVEKIVELCSFEKLSGLEVNKNGVEKLGKLAVVERGDFFRKGEVGDWKNYLSEEMKERIDRISDEKFKDSGLIVGAN</sequence>
<evidence type="ECO:0000313" key="2">
    <source>
        <dbReference type="Proteomes" id="UP001055879"/>
    </source>
</evidence>
<dbReference type="Proteomes" id="UP001055879">
    <property type="component" value="Linkage Group LG12"/>
</dbReference>
<protein>
    <submittedName>
        <fullName evidence="1">Uncharacterized protein</fullName>
    </submittedName>
</protein>
<accession>A0ACB8YI85</accession>
<proteinExistence type="predicted"/>
<dbReference type="EMBL" id="CM042058">
    <property type="protein sequence ID" value="KAI3685009.1"/>
    <property type="molecule type" value="Genomic_DNA"/>
</dbReference>
<keyword evidence="2" id="KW-1185">Reference proteome</keyword>
<name>A0ACB8YI85_ARCLA</name>